<keyword evidence="3" id="KW-1185">Reference proteome</keyword>
<evidence type="ECO:0000313" key="3">
    <source>
        <dbReference type="Proteomes" id="UP000010445"/>
    </source>
</evidence>
<reference evidence="2 3" key="1">
    <citation type="submission" date="2012-05" db="EMBL/GenBank/DDBJ databases">
        <authorList>
            <person name="Weinstock G."/>
            <person name="Sodergren E."/>
            <person name="Lobos E.A."/>
            <person name="Fulton L."/>
            <person name="Fulton R."/>
            <person name="Courtney L."/>
            <person name="Fronick C."/>
            <person name="O'Laughlin M."/>
            <person name="Godfrey J."/>
            <person name="Wilson R.M."/>
            <person name="Miner T."/>
            <person name="Farmer C."/>
            <person name="Delehaunty K."/>
            <person name="Cordes M."/>
            <person name="Minx P."/>
            <person name="Tomlinson C."/>
            <person name="Chen J."/>
            <person name="Wollam A."/>
            <person name="Pepin K.H."/>
            <person name="Bhonagiri V."/>
            <person name="Zhang X."/>
            <person name="Suruliraj S."/>
            <person name="Warren W."/>
            <person name="Mitreva M."/>
            <person name="Mardis E.R."/>
            <person name="Wilson R.K."/>
        </authorList>
    </citation>
    <scope>NUCLEOTIDE SEQUENCE [LARGE SCALE GENOMIC DNA]</scope>
    <source>
        <strain evidence="2 3">F0235</strain>
    </source>
</reference>
<feature type="transmembrane region" description="Helical" evidence="1">
    <location>
        <begin position="40"/>
        <end position="61"/>
    </location>
</feature>
<organism evidence="2 3">
    <name type="scientific">Corynebacterium durum F0235</name>
    <dbReference type="NCBI Taxonomy" id="1035195"/>
    <lineage>
        <taxon>Bacteria</taxon>
        <taxon>Bacillati</taxon>
        <taxon>Actinomycetota</taxon>
        <taxon>Actinomycetes</taxon>
        <taxon>Mycobacteriales</taxon>
        <taxon>Corynebacteriaceae</taxon>
        <taxon>Corynebacterium</taxon>
    </lineage>
</organism>
<comment type="caution">
    <text evidence="2">The sequence shown here is derived from an EMBL/GenBank/DDBJ whole genome shotgun (WGS) entry which is preliminary data.</text>
</comment>
<dbReference type="HOGENOM" id="CLU_124994_0_1_11"/>
<feature type="transmembrane region" description="Helical" evidence="1">
    <location>
        <begin position="7"/>
        <end position="24"/>
    </location>
</feature>
<feature type="transmembrane region" description="Helical" evidence="1">
    <location>
        <begin position="95"/>
        <end position="112"/>
    </location>
</feature>
<keyword evidence="1" id="KW-0812">Transmembrane</keyword>
<keyword evidence="1" id="KW-1133">Transmembrane helix</keyword>
<keyword evidence="1" id="KW-0472">Membrane</keyword>
<protein>
    <submittedName>
        <fullName evidence="2">Uncharacterized protein</fullName>
    </submittedName>
</protein>
<sequence>MLGISESLAGIAYAVFLVVYNAFFSHDVGAVFSEQGRGPLLGYGTAVFFFVIFGVVAFAGVNMLRGKRWGRGPVIMLQMLLLPIAYYIFSAGQWLWAIPVGVIALVGLGLSFHPRSLAWAAETY</sequence>
<dbReference type="EMBL" id="AMEM01000016">
    <property type="protein sequence ID" value="EKX90925.1"/>
    <property type="molecule type" value="Genomic_DNA"/>
</dbReference>
<evidence type="ECO:0000313" key="2">
    <source>
        <dbReference type="EMBL" id="EKX90925.1"/>
    </source>
</evidence>
<evidence type="ECO:0000256" key="1">
    <source>
        <dbReference type="SAM" id="Phobius"/>
    </source>
</evidence>
<dbReference type="AlphaFoldDB" id="L1MIQ7"/>
<dbReference type="STRING" id="1035195.HMPREF9997_00990"/>
<dbReference type="Proteomes" id="UP000010445">
    <property type="component" value="Unassembled WGS sequence"/>
</dbReference>
<feature type="transmembrane region" description="Helical" evidence="1">
    <location>
        <begin position="73"/>
        <end position="89"/>
    </location>
</feature>
<name>L1MIQ7_9CORY</name>
<dbReference type="PATRIC" id="fig|1035195.3.peg.884"/>
<gene>
    <name evidence="2" type="ORF">HMPREF9997_00990</name>
</gene>
<accession>L1MIQ7</accession>
<dbReference type="eggNOG" id="ENOG5033A20">
    <property type="taxonomic scope" value="Bacteria"/>
</dbReference>
<proteinExistence type="predicted"/>